<keyword evidence="6" id="KW-1185">Reference proteome</keyword>
<dbReference type="PROSITE" id="PS50893">
    <property type="entry name" value="ABC_TRANSPORTER_2"/>
    <property type="match status" value="1"/>
</dbReference>
<gene>
    <name evidence="5" type="ORF">J0A69_07690</name>
</gene>
<evidence type="ECO:0000256" key="2">
    <source>
        <dbReference type="ARBA" id="ARBA00022741"/>
    </source>
</evidence>
<dbReference type="SUPFAM" id="SSF52540">
    <property type="entry name" value="P-loop containing nucleoside triphosphate hydrolases"/>
    <property type="match status" value="1"/>
</dbReference>
<evidence type="ECO:0000313" key="5">
    <source>
        <dbReference type="EMBL" id="MBN7815304.1"/>
    </source>
</evidence>
<name>A0ABS3CI42_9BACT</name>
<dbReference type="EMBL" id="JAFKCU010000002">
    <property type="protein sequence ID" value="MBN7815304.1"/>
    <property type="molecule type" value="Genomic_DNA"/>
</dbReference>
<keyword evidence="1" id="KW-0813">Transport</keyword>
<dbReference type="PANTHER" id="PTHR42939:SF1">
    <property type="entry name" value="ABC TRANSPORTER ATP-BINDING PROTEIN ALBC-RELATED"/>
    <property type="match status" value="1"/>
</dbReference>
<dbReference type="SMART" id="SM00382">
    <property type="entry name" value="AAA"/>
    <property type="match status" value="1"/>
</dbReference>
<dbReference type="RefSeq" id="WP_206585987.1">
    <property type="nucleotide sequence ID" value="NZ_JAFKCU010000002.1"/>
</dbReference>
<keyword evidence="3 5" id="KW-0067">ATP-binding</keyword>
<accession>A0ABS3CI42</accession>
<keyword evidence="2" id="KW-0547">Nucleotide-binding</keyword>
<dbReference type="InterPro" id="IPR003593">
    <property type="entry name" value="AAA+_ATPase"/>
</dbReference>
<dbReference type="Proteomes" id="UP000664480">
    <property type="component" value="Unassembled WGS sequence"/>
</dbReference>
<evidence type="ECO:0000259" key="4">
    <source>
        <dbReference type="PROSITE" id="PS50893"/>
    </source>
</evidence>
<evidence type="ECO:0000313" key="6">
    <source>
        <dbReference type="Proteomes" id="UP000664480"/>
    </source>
</evidence>
<dbReference type="InterPro" id="IPR027417">
    <property type="entry name" value="P-loop_NTPase"/>
</dbReference>
<sequence length="210" mass="23603">MLSIQNFQKTYDSGFKLIIDQLSFKEGIHLIKGKNGSGKSTLLKAIAGIHGFEGDMILNGISQKKEPIAYRKLVNYSEAEPQFPEFLSMDELIQFISEVVPFESKQVESLKEILGIGEYSSQPIASYSSGMLKKTGLLLAFLGDPKLIILDEPFTTIDLDTQRHLKNLITYQLNQGCNFLITSHLADFEDFFEYSSKTSIEAGKLMLHHD</sequence>
<comment type="caution">
    <text evidence="5">The sequence shown here is derived from an EMBL/GenBank/DDBJ whole genome shotgun (WGS) entry which is preliminary data.</text>
</comment>
<dbReference type="Gene3D" id="3.40.50.300">
    <property type="entry name" value="P-loop containing nucleotide triphosphate hydrolases"/>
    <property type="match status" value="1"/>
</dbReference>
<dbReference type="GO" id="GO:0005524">
    <property type="term" value="F:ATP binding"/>
    <property type="evidence" value="ECO:0007669"/>
    <property type="project" value="UniProtKB-KW"/>
</dbReference>
<reference evidence="5 6" key="1">
    <citation type="submission" date="2021-03" db="EMBL/GenBank/DDBJ databases">
        <title>novel species isolated from a fishpond in China.</title>
        <authorList>
            <person name="Lu H."/>
            <person name="Cai Z."/>
        </authorList>
    </citation>
    <scope>NUCLEOTIDE SEQUENCE [LARGE SCALE GENOMIC DNA]</scope>
    <source>
        <strain evidence="5 6">YJ13C</strain>
    </source>
</reference>
<protein>
    <submittedName>
        <fullName evidence="5">ATP-binding cassette domain-containing protein</fullName>
    </submittedName>
</protein>
<evidence type="ECO:0000256" key="3">
    <source>
        <dbReference type="ARBA" id="ARBA00022840"/>
    </source>
</evidence>
<dbReference type="InterPro" id="IPR051782">
    <property type="entry name" value="ABC_Transporter_VariousFunc"/>
</dbReference>
<dbReference type="Pfam" id="PF00005">
    <property type="entry name" value="ABC_tran"/>
    <property type="match status" value="1"/>
</dbReference>
<evidence type="ECO:0000256" key="1">
    <source>
        <dbReference type="ARBA" id="ARBA00022448"/>
    </source>
</evidence>
<feature type="domain" description="ABC transporter" evidence="4">
    <location>
        <begin position="2"/>
        <end position="207"/>
    </location>
</feature>
<dbReference type="PANTHER" id="PTHR42939">
    <property type="entry name" value="ABC TRANSPORTER ATP-BINDING PROTEIN ALBC-RELATED"/>
    <property type="match status" value="1"/>
</dbReference>
<proteinExistence type="predicted"/>
<dbReference type="InterPro" id="IPR003439">
    <property type="entry name" value="ABC_transporter-like_ATP-bd"/>
</dbReference>
<organism evidence="5 6">
    <name type="scientific">Algoriphagus pacificus</name>
    <dbReference type="NCBI Taxonomy" id="2811234"/>
    <lineage>
        <taxon>Bacteria</taxon>
        <taxon>Pseudomonadati</taxon>
        <taxon>Bacteroidota</taxon>
        <taxon>Cytophagia</taxon>
        <taxon>Cytophagales</taxon>
        <taxon>Cyclobacteriaceae</taxon>
        <taxon>Algoriphagus</taxon>
    </lineage>
</organism>